<organism evidence="1 2">
    <name type="scientific">Galerina marginata (strain CBS 339.88)</name>
    <dbReference type="NCBI Taxonomy" id="685588"/>
    <lineage>
        <taxon>Eukaryota</taxon>
        <taxon>Fungi</taxon>
        <taxon>Dikarya</taxon>
        <taxon>Basidiomycota</taxon>
        <taxon>Agaricomycotina</taxon>
        <taxon>Agaricomycetes</taxon>
        <taxon>Agaricomycetidae</taxon>
        <taxon>Agaricales</taxon>
        <taxon>Agaricineae</taxon>
        <taxon>Strophariaceae</taxon>
        <taxon>Galerina</taxon>
    </lineage>
</organism>
<dbReference type="HOGENOM" id="CLU_1046011_0_0_1"/>
<dbReference type="EMBL" id="KL142438">
    <property type="protein sequence ID" value="KDR65613.1"/>
    <property type="molecule type" value="Genomic_DNA"/>
</dbReference>
<sequence length="276" mass="30377">MSTTTYATTAHAFEPSSTSKPGLGYIIVSQPQTAKFRALGQYFCVSDLPGGSAWDLVENSLGPQICVWLGPDLVETAVYLIWPGWGVYSLGPPLNASNPSRVINLEPKGNEALINCEPPNNIALELLHINKTPCFLFIRQKEDDYAMVQEEAESLSFIRYALLAINNFLSSLEKQKQSPGDAVQASALESWYNSMLAALSEEGEEKFLFDPTLLLAGLIKHLGARIKEINGFDIAAEALLLIPMVFIRNWKEYMTGILAKSGKEVVVKSLLQSSEF</sequence>
<proteinExistence type="predicted"/>
<dbReference type="AlphaFoldDB" id="A0A067SFT0"/>
<protein>
    <submittedName>
        <fullName evidence="1">Uncharacterized protein</fullName>
    </submittedName>
</protein>
<reference evidence="2" key="1">
    <citation type="journal article" date="2014" name="Proc. Natl. Acad. Sci. U.S.A.">
        <title>Extensive sampling of basidiomycete genomes demonstrates inadequacy of the white-rot/brown-rot paradigm for wood decay fungi.</title>
        <authorList>
            <person name="Riley R."/>
            <person name="Salamov A.A."/>
            <person name="Brown D.W."/>
            <person name="Nagy L.G."/>
            <person name="Floudas D."/>
            <person name="Held B.W."/>
            <person name="Levasseur A."/>
            <person name="Lombard V."/>
            <person name="Morin E."/>
            <person name="Otillar R."/>
            <person name="Lindquist E.A."/>
            <person name="Sun H."/>
            <person name="LaButti K.M."/>
            <person name="Schmutz J."/>
            <person name="Jabbour D."/>
            <person name="Luo H."/>
            <person name="Baker S.E."/>
            <person name="Pisabarro A.G."/>
            <person name="Walton J.D."/>
            <person name="Blanchette R.A."/>
            <person name="Henrissat B."/>
            <person name="Martin F."/>
            <person name="Cullen D."/>
            <person name="Hibbett D.S."/>
            <person name="Grigoriev I.V."/>
        </authorList>
    </citation>
    <scope>NUCLEOTIDE SEQUENCE [LARGE SCALE GENOMIC DNA]</scope>
    <source>
        <strain evidence="2">CBS 339.88</strain>
    </source>
</reference>
<name>A0A067SFT0_GALM3</name>
<gene>
    <name evidence="1" type="ORF">GALMADRAFT_1364491</name>
</gene>
<evidence type="ECO:0000313" key="2">
    <source>
        <dbReference type="Proteomes" id="UP000027222"/>
    </source>
</evidence>
<dbReference type="Proteomes" id="UP000027222">
    <property type="component" value="Unassembled WGS sequence"/>
</dbReference>
<evidence type="ECO:0000313" key="1">
    <source>
        <dbReference type="EMBL" id="KDR65613.1"/>
    </source>
</evidence>
<accession>A0A067SFT0</accession>
<keyword evidence="2" id="KW-1185">Reference proteome</keyword>